<evidence type="ECO:0000313" key="2">
    <source>
        <dbReference type="EMBL" id="MQL56008.1"/>
    </source>
</evidence>
<dbReference type="AlphaFoldDB" id="A0A650CUD4"/>
<reference evidence="2 5" key="1">
    <citation type="submission" date="2019-10" db="EMBL/GenBank/DDBJ databases">
        <title>Comparative genomics of sulfur disproportionating microorganisms.</title>
        <authorList>
            <person name="Ward L.M."/>
            <person name="Bertran E."/>
            <person name="Johnston D."/>
        </authorList>
    </citation>
    <scope>NUCLEOTIDE SEQUENCE [LARGE SCALE GENOMIC DNA]</scope>
    <source>
        <strain evidence="2 5">DSM 3772</strain>
    </source>
</reference>
<feature type="domain" description="Zinc-ribbon" evidence="1">
    <location>
        <begin position="155"/>
        <end position="176"/>
    </location>
</feature>
<evidence type="ECO:0000313" key="4">
    <source>
        <dbReference type="Proteomes" id="UP000426328"/>
    </source>
</evidence>
<reference evidence="3 4" key="2">
    <citation type="submission" date="2019-10" db="EMBL/GenBank/DDBJ databases">
        <title>Genome Sequences from Six Type Strain Members of the Archaeal Family Sulfolobaceae: Acidianus ambivalens, Acidianus infernus, Metallosphaera prunae, Stygiolobus azoricus, Sulfolobus metallicus, and Sulfurisphaera ohwakuensis.</title>
        <authorList>
            <person name="Counts J.A."/>
            <person name="Kelly R.M."/>
        </authorList>
    </citation>
    <scope>NUCLEOTIDE SEQUENCE [LARGE SCALE GENOMIC DNA]</scope>
    <source>
        <strain evidence="3 4">LEI 10</strain>
    </source>
</reference>
<protein>
    <submittedName>
        <fullName evidence="3">Zinc-ribbon domain-containing protein</fullName>
    </submittedName>
</protein>
<organism evidence="3 4">
    <name type="scientific">Acidianus ambivalens</name>
    <name type="common">Desulfurolobus ambivalens</name>
    <dbReference type="NCBI Taxonomy" id="2283"/>
    <lineage>
        <taxon>Archaea</taxon>
        <taxon>Thermoproteota</taxon>
        <taxon>Thermoprotei</taxon>
        <taxon>Sulfolobales</taxon>
        <taxon>Sulfolobaceae</taxon>
        <taxon>Acidianus</taxon>
    </lineage>
</organism>
<evidence type="ECO:0000313" key="3">
    <source>
        <dbReference type="EMBL" id="QGR21436.1"/>
    </source>
</evidence>
<accession>A0A650CUD4</accession>
<dbReference type="EMBL" id="WHYS01000002">
    <property type="protein sequence ID" value="MQL56008.1"/>
    <property type="molecule type" value="Genomic_DNA"/>
</dbReference>
<keyword evidence="4" id="KW-1185">Reference proteome</keyword>
<evidence type="ECO:0000259" key="1">
    <source>
        <dbReference type="Pfam" id="PF13240"/>
    </source>
</evidence>
<dbReference type="Proteomes" id="UP000474054">
    <property type="component" value="Unassembled WGS sequence"/>
</dbReference>
<evidence type="ECO:0000313" key="5">
    <source>
        <dbReference type="Proteomes" id="UP000474054"/>
    </source>
</evidence>
<sequence length="176" mass="19767">MNKTFQGVYVDPYQLGMQLETWLAGKGYKTQILQTGSYVVVQAKKEGILRTIFGADRAFTVRLYGGQGFLQVDVGMSNWLKAGEVAEDIVAAMVFMPLAAVEGVEEIYNVKIEHDIMKEIERLVNQSSLQPTFNQPMFQPMMQQPAMLPMQEKICNACGYRNPPNARFCMNCGNPL</sequence>
<proteinExistence type="predicted"/>
<dbReference type="InterPro" id="IPR038587">
    <property type="entry name" value="Ribosomal_eL40_sf"/>
</dbReference>
<dbReference type="InterPro" id="IPR026870">
    <property type="entry name" value="Zinc_ribbon_dom"/>
</dbReference>
<name>A0A650CUD4_ACIAM</name>
<dbReference type="Pfam" id="PF13240">
    <property type="entry name" value="Zn_Ribbon_1"/>
    <property type="match status" value="1"/>
</dbReference>
<dbReference type="Proteomes" id="UP000426328">
    <property type="component" value="Chromosome"/>
</dbReference>
<dbReference type="RefSeq" id="WP_152942308.1">
    <property type="nucleotide sequence ID" value="NZ_CP045482.1"/>
</dbReference>
<dbReference type="KEGG" id="aamb:D1866_05120"/>
<dbReference type="EMBL" id="CP045482">
    <property type="protein sequence ID" value="QGR21436.1"/>
    <property type="molecule type" value="Genomic_DNA"/>
</dbReference>
<dbReference type="Gene3D" id="4.10.1060.50">
    <property type="match status" value="1"/>
</dbReference>
<gene>
    <name evidence="3" type="ORF">D1866_05120</name>
    <name evidence="2" type="ORF">GFB69_09705</name>
</gene>
<dbReference type="GeneID" id="42779093"/>